<proteinExistence type="predicted"/>
<keyword evidence="1" id="KW-0812">Transmembrane</keyword>
<evidence type="ECO:0000313" key="3">
    <source>
        <dbReference type="Proteomes" id="UP001164803"/>
    </source>
</evidence>
<dbReference type="EMBL" id="CP104064">
    <property type="protein sequence ID" value="WAH38193.1"/>
    <property type="molecule type" value="Genomic_DNA"/>
</dbReference>
<keyword evidence="1" id="KW-1133">Transmembrane helix</keyword>
<keyword evidence="1" id="KW-0472">Membrane</keyword>
<dbReference type="RefSeq" id="WP_268045754.1">
    <property type="nucleotide sequence ID" value="NZ_CP104064.1"/>
</dbReference>
<dbReference type="Proteomes" id="UP001164803">
    <property type="component" value="Chromosome"/>
</dbReference>
<gene>
    <name evidence="2" type="ORF">NZD86_06830</name>
</gene>
<evidence type="ECO:0008006" key="4">
    <source>
        <dbReference type="Google" id="ProtNLM"/>
    </source>
</evidence>
<reference evidence="2" key="1">
    <citation type="submission" date="2022-08" db="EMBL/GenBank/DDBJ databases">
        <title>Alicyclobacillus dauci DSM2870, complete genome.</title>
        <authorList>
            <person name="Wang Q."/>
            <person name="Cai R."/>
            <person name="Wang Z."/>
        </authorList>
    </citation>
    <scope>NUCLEOTIDE SEQUENCE</scope>
    <source>
        <strain evidence="2">DSM 28700</strain>
    </source>
</reference>
<evidence type="ECO:0000256" key="1">
    <source>
        <dbReference type="SAM" id="Phobius"/>
    </source>
</evidence>
<name>A0ABY6Z6P2_9BACL</name>
<evidence type="ECO:0000313" key="2">
    <source>
        <dbReference type="EMBL" id="WAH38193.1"/>
    </source>
</evidence>
<accession>A0ABY6Z6P2</accession>
<protein>
    <recommendedName>
        <fullName evidence="4">YvrJ protein family protein</fullName>
    </recommendedName>
</protein>
<feature type="transmembrane region" description="Helical" evidence="1">
    <location>
        <begin position="6"/>
        <end position="25"/>
    </location>
</feature>
<sequence>MTHSWMWPIFLAAGQGITVYGLIFVHRLVRIVSNTLEAHLELLISRDEEKAVHPSKNEV</sequence>
<keyword evidence="3" id="KW-1185">Reference proteome</keyword>
<organism evidence="2 3">
    <name type="scientific">Alicyclobacillus dauci</name>
    <dbReference type="NCBI Taxonomy" id="1475485"/>
    <lineage>
        <taxon>Bacteria</taxon>
        <taxon>Bacillati</taxon>
        <taxon>Bacillota</taxon>
        <taxon>Bacilli</taxon>
        <taxon>Bacillales</taxon>
        <taxon>Alicyclobacillaceae</taxon>
        <taxon>Alicyclobacillus</taxon>
    </lineage>
</organism>